<dbReference type="AlphaFoldDB" id="A0A1J5S8L1"/>
<dbReference type="InterPro" id="IPR051312">
    <property type="entry name" value="Diverse_Substr_Oxidored"/>
</dbReference>
<keyword evidence="2" id="KW-0560">Oxidoreductase</keyword>
<organism evidence="2">
    <name type="scientific">mine drainage metagenome</name>
    <dbReference type="NCBI Taxonomy" id="410659"/>
    <lineage>
        <taxon>unclassified sequences</taxon>
        <taxon>metagenomes</taxon>
        <taxon>ecological metagenomes</taxon>
    </lineage>
</organism>
<dbReference type="InterPro" id="IPR036683">
    <property type="entry name" value="CO_DH_flav_C_dom_sf"/>
</dbReference>
<proteinExistence type="predicted"/>
<comment type="caution">
    <text evidence="2">The sequence shown here is derived from an EMBL/GenBank/DDBJ whole genome shotgun (WGS) entry which is preliminary data.</text>
</comment>
<gene>
    <name evidence="2" type="primary">ndhF_1</name>
    <name evidence="2" type="ORF">GALL_174650</name>
</gene>
<evidence type="ECO:0000313" key="2">
    <source>
        <dbReference type="EMBL" id="OIR00400.1"/>
    </source>
</evidence>
<dbReference type="InterPro" id="IPR016167">
    <property type="entry name" value="FAD-bd_PCMH_sub1"/>
</dbReference>
<dbReference type="SUPFAM" id="SSF56176">
    <property type="entry name" value="FAD-binding/transporter-associated domain-like"/>
    <property type="match status" value="1"/>
</dbReference>
<dbReference type="SMART" id="SM01092">
    <property type="entry name" value="CO_deh_flav_C"/>
    <property type="match status" value="1"/>
</dbReference>
<dbReference type="Pfam" id="PF00941">
    <property type="entry name" value="FAD_binding_5"/>
    <property type="match status" value="1"/>
</dbReference>
<dbReference type="InterPro" id="IPR005107">
    <property type="entry name" value="CO_DH_flav_C"/>
</dbReference>
<dbReference type="Pfam" id="PF03450">
    <property type="entry name" value="CO_deh_flav_C"/>
    <property type="match status" value="1"/>
</dbReference>
<dbReference type="EC" id="1.17.1.5" evidence="2"/>
<dbReference type="PANTHER" id="PTHR42659">
    <property type="entry name" value="XANTHINE DEHYDROGENASE SUBUNIT C-RELATED"/>
    <property type="match status" value="1"/>
</dbReference>
<dbReference type="PROSITE" id="PS51387">
    <property type="entry name" value="FAD_PCMH"/>
    <property type="match status" value="1"/>
</dbReference>
<dbReference type="InterPro" id="IPR016169">
    <property type="entry name" value="FAD-bd_PCMH_sub2"/>
</dbReference>
<sequence length="289" mass="30609">MTEIEHYAAPATLDEAVDCLQQVGEVTILAGGTDLMPQQRSGRLKPKRTLMNIRGIAELRGVSVSGGEIHIGALTTITELLEDPLVRAHLPLLVEACDHFASDQIRNAATIGGNICNASPAGDTLVPLLAQDARVELVSKPDGALFRRSMPIAEFFVGPGKTRRAPVELLAGVSIPLPPKNYFGRFFKFGTRPALDISTISIGLGGVLEGGILSRVRVAFGAVAATPVRALATEAALEGRPLTAATIAAAAAAAMDEVTPIDDVRASAWYRKELIHNMTKRILDHVAQA</sequence>
<name>A0A1J5S8L1_9ZZZZ</name>
<feature type="domain" description="FAD-binding PCMH-type" evidence="1">
    <location>
        <begin position="1"/>
        <end position="180"/>
    </location>
</feature>
<dbReference type="GO" id="GO:0071949">
    <property type="term" value="F:FAD binding"/>
    <property type="evidence" value="ECO:0007669"/>
    <property type="project" value="InterPro"/>
</dbReference>
<dbReference type="PANTHER" id="PTHR42659:SF9">
    <property type="entry name" value="XANTHINE DEHYDROGENASE FAD-BINDING SUBUNIT XDHB-RELATED"/>
    <property type="match status" value="1"/>
</dbReference>
<reference evidence="2" key="1">
    <citation type="submission" date="2016-10" db="EMBL/GenBank/DDBJ databases">
        <title>Sequence of Gallionella enrichment culture.</title>
        <authorList>
            <person name="Poehlein A."/>
            <person name="Muehling M."/>
            <person name="Daniel R."/>
        </authorList>
    </citation>
    <scope>NUCLEOTIDE SEQUENCE</scope>
</reference>
<protein>
    <submittedName>
        <fullName evidence="2">Nicotinate dehydrogenase FAD-subunit</fullName>
        <ecNumber evidence="2">1.17.1.5</ecNumber>
    </submittedName>
</protein>
<dbReference type="EMBL" id="MLJW01000095">
    <property type="protein sequence ID" value="OIR00400.1"/>
    <property type="molecule type" value="Genomic_DNA"/>
</dbReference>
<dbReference type="InterPro" id="IPR002346">
    <property type="entry name" value="Mopterin_DH_FAD-bd"/>
</dbReference>
<dbReference type="Gene3D" id="3.30.390.50">
    <property type="entry name" value="CO dehydrogenase flavoprotein, C-terminal domain"/>
    <property type="match status" value="1"/>
</dbReference>
<dbReference type="InterPro" id="IPR016166">
    <property type="entry name" value="FAD-bd_PCMH"/>
</dbReference>
<dbReference type="InterPro" id="IPR036318">
    <property type="entry name" value="FAD-bd_PCMH-like_sf"/>
</dbReference>
<dbReference type="Gene3D" id="3.30.465.10">
    <property type="match status" value="1"/>
</dbReference>
<accession>A0A1J5S8L1</accession>
<dbReference type="SUPFAM" id="SSF55447">
    <property type="entry name" value="CO dehydrogenase flavoprotein C-terminal domain-like"/>
    <property type="match status" value="1"/>
</dbReference>
<evidence type="ECO:0000259" key="1">
    <source>
        <dbReference type="PROSITE" id="PS51387"/>
    </source>
</evidence>
<dbReference type="Gene3D" id="3.30.43.10">
    <property type="entry name" value="Uridine Diphospho-n-acetylenolpyruvylglucosamine Reductase, domain 2"/>
    <property type="match status" value="1"/>
</dbReference>
<dbReference type="GO" id="GO:0050138">
    <property type="term" value="F:nicotinate dehydrogenase activity"/>
    <property type="evidence" value="ECO:0007669"/>
    <property type="project" value="UniProtKB-EC"/>
</dbReference>